<dbReference type="PANTHER" id="PTHR32344">
    <property type="entry name" value="U1-TYPE DOMAIN-CONTAINING PROTEIN"/>
    <property type="match status" value="1"/>
</dbReference>
<dbReference type="Proteomes" id="UP001159363">
    <property type="component" value="Chromosome 3"/>
</dbReference>
<proteinExistence type="predicted"/>
<protein>
    <recommendedName>
        <fullName evidence="3">DUF4371 domain-containing protein</fullName>
    </recommendedName>
</protein>
<evidence type="ECO:0008006" key="3">
    <source>
        <dbReference type="Google" id="ProtNLM"/>
    </source>
</evidence>
<name>A0ABQ9HVZ3_9NEOP</name>
<evidence type="ECO:0000313" key="1">
    <source>
        <dbReference type="EMBL" id="KAJ8888558.1"/>
    </source>
</evidence>
<dbReference type="EMBL" id="JARBHB010000003">
    <property type="protein sequence ID" value="KAJ8888558.1"/>
    <property type="molecule type" value="Genomic_DNA"/>
</dbReference>
<sequence length="485" mass="55245">MPKILSVYERAAEYEKIGFYIFNKEKMMCKFCNVIVNWKRKDTCEKHCKFRVAHKVNKDRCKASGSGIKRQVTEENLQQQKKAIDEKTKMAIDTVHAFVQANIPLHTLDRPAIREWLNEYIKDSGDLPHAPTQRTSYLQALRMKEEETVKANVKDQNIVVLCDETTKTKRECVIVILFKIVFGNSDPKLVVASVKLLNSANATVCSRAVVETLTKYDIKYDNVCGLFSDFARYMKKCVIERFELTTLNECVVKAKMAFLNTRKKKHHYRKFLKKTSLKPKLFPSPLLTHWNAWFKSVEHLDEYLNIIAEFFKQHNGEGSEATQKAATEAALAAAGQKSYLKSSSMMRGDPAKIFYEEIGYLFNPQSITANAKGIYSATLQAQITALPFLCDVPVHKFMEGYAAIRSSVLETNAMEIDINPISLSLKDYFPDYSENSVKCIWITVSNIDSARAFSMYNNIRTDKDTSLAAGNMEIMLSLCFGSESE</sequence>
<evidence type="ECO:0000313" key="2">
    <source>
        <dbReference type="Proteomes" id="UP001159363"/>
    </source>
</evidence>
<dbReference type="InterPro" id="IPR033375">
    <property type="entry name" value="Cggbp1"/>
</dbReference>
<reference evidence="1 2" key="1">
    <citation type="submission" date="2023-02" db="EMBL/GenBank/DDBJ databases">
        <title>LHISI_Scaffold_Assembly.</title>
        <authorList>
            <person name="Stuart O.P."/>
            <person name="Cleave R."/>
            <person name="Magrath M.J.L."/>
            <person name="Mikheyev A.S."/>
        </authorList>
    </citation>
    <scope>NUCLEOTIDE SEQUENCE [LARGE SCALE GENOMIC DNA]</scope>
    <source>
        <strain evidence="1">Daus_M_001</strain>
        <tissue evidence="1">Leg muscle</tissue>
    </source>
</reference>
<comment type="caution">
    <text evidence="1">The sequence shown here is derived from an EMBL/GenBank/DDBJ whole genome shotgun (WGS) entry which is preliminary data.</text>
</comment>
<dbReference type="PANTHER" id="PTHR32344:SF1">
    <property type="entry name" value="U1-TYPE DOMAIN-CONTAINING PROTEIN"/>
    <property type="match status" value="1"/>
</dbReference>
<organism evidence="1 2">
    <name type="scientific">Dryococelus australis</name>
    <dbReference type="NCBI Taxonomy" id="614101"/>
    <lineage>
        <taxon>Eukaryota</taxon>
        <taxon>Metazoa</taxon>
        <taxon>Ecdysozoa</taxon>
        <taxon>Arthropoda</taxon>
        <taxon>Hexapoda</taxon>
        <taxon>Insecta</taxon>
        <taxon>Pterygota</taxon>
        <taxon>Neoptera</taxon>
        <taxon>Polyneoptera</taxon>
        <taxon>Phasmatodea</taxon>
        <taxon>Verophasmatodea</taxon>
        <taxon>Anareolatae</taxon>
        <taxon>Phasmatidae</taxon>
        <taxon>Eurycanthinae</taxon>
        <taxon>Dryococelus</taxon>
    </lineage>
</organism>
<keyword evidence="2" id="KW-1185">Reference proteome</keyword>
<gene>
    <name evidence="1" type="ORF">PR048_008049</name>
</gene>
<accession>A0ABQ9HVZ3</accession>